<dbReference type="Proteomes" id="UP000192333">
    <property type="component" value="Chromosome I"/>
</dbReference>
<keyword evidence="4" id="KW-0255">Endonuclease</keyword>
<dbReference type="GO" id="GO:0006401">
    <property type="term" value="P:RNA catabolic process"/>
    <property type="evidence" value="ECO:0007669"/>
    <property type="project" value="InterPro"/>
</dbReference>
<dbReference type="Gene3D" id="3.30.2310.20">
    <property type="entry name" value="RelE-like"/>
    <property type="match status" value="1"/>
</dbReference>
<reference evidence="8" key="1">
    <citation type="submission" date="2017-04" db="EMBL/GenBank/DDBJ databases">
        <authorList>
            <person name="Varghese N."/>
            <person name="Submissions S."/>
        </authorList>
    </citation>
    <scope>NUCLEOTIDE SEQUENCE [LARGE SCALE GENOMIC DNA]</scope>
    <source>
        <strain evidence="8">DSM 16537</strain>
    </source>
</reference>
<dbReference type="Pfam" id="PF06769">
    <property type="entry name" value="YoeB_toxin"/>
    <property type="match status" value="1"/>
</dbReference>
<keyword evidence="5" id="KW-0378">Hydrolase</keyword>
<evidence type="ECO:0000256" key="4">
    <source>
        <dbReference type="ARBA" id="ARBA00022759"/>
    </source>
</evidence>
<dbReference type="AlphaFoldDB" id="A0A1W2GYW5"/>
<evidence type="ECO:0000256" key="1">
    <source>
        <dbReference type="ARBA" id="ARBA00008172"/>
    </source>
</evidence>
<dbReference type="PANTHER" id="PTHR38039">
    <property type="entry name" value="TOXIN YOEB"/>
    <property type="match status" value="1"/>
</dbReference>
<keyword evidence="3" id="KW-0540">Nuclease</keyword>
<evidence type="ECO:0000256" key="2">
    <source>
        <dbReference type="ARBA" id="ARBA00022649"/>
    </source>
</evidence>
<dbReference type="GO" id="GO:0004519">
    <property type="term" value="F:endonuclease activity"/>
    <property type="evidence" value="ECO:0007669"/>
    <property type="project" value="UniProtKB-KW"/>
</dbReference>
<evidence type="ECO:0000256" key="6">
    <source>
        <dbReference type="ARBA" id="ARBA00030388"/>
    </source>
</evidence>
<evidence type="ECO:0000256" key="5">
    <source>
        <dbReference type="ARBA" id="ARBA00022801"/>
    </source>
</evidence>
<dbReference type="GO" id="GO:0045892">
    <property type="term" value="P:negative regulation of DNA-templated transcription"/>
    <property type="evidence" value="ECO:0007669"/>
    <property type="project" value="TreeGrafter"/>
</dbReference>
<comment type="similarity">
    <text evidence="1">Belongs to the YoeB family.</text>
</comment>
<sequence length="90" mass="10572">MSFGVEFTLEAIKDLERHKKSGDKTLLTKINKLLDELEEHPEIGTGKPEKLKYQFSGKWSRRIDRKHRLVYSIDYENSTVEVLSAYGHYE</sequence>
<dbReference type="GO" id="GO:0016787">
    <property type="term" value="F:hydrolase activity"/>
    <property type="evidence" value="ECO:0007669"/>
    <property type="project" value="UniProtKB-KW"/>
</dbReference>
<keyword evidence="2" id="KW-1277">Toxin-antitoxin system</keyword>
<evidence type="ECO:0000313" key="8">
    <source>
        <dbReference type="Proteomes" id="UP000192333"/>
    </source>
</evidence>
<organism evidence="7 8">
    <name type="scientific">Aquiflexum balticum DSM 16537</name>
    <dbReference type="NCBI Taxonomy" id="758820"/>
    <lineage>
        <taxon>Bacteria</taxon>
        <taxon>Pseudomonadati</taxon>
        <taxon>Bacteroidota</taxon>
        <taxon>Cytophagia</taxon>
        <taxon>Cytophagales</taxon>
        <taxon>Cyclobacteriaceae</taxon>
        <taxon>Aquiflexum</taxon>
    </lineage>
</organism>
<dbReference type="STRING" id="758820.SAMN00777080_0274"/>
<dbReference type="PANTHER" id="PTHR38039:SF1">
    <property type="entry name" value="TOXIN YOEB"/>
    <property type="match status" value="1"/>
</dbReference>
<evidence type="ECO:0000313" key="7">
    <source>
        <dbReference type="EMBL" id="SMD41744.1"/>
    </source>
</evidence>
<dbReference type="SUPFAM" id="SSF143011">
    <property type="entry name" value="RelE-like"/>
    <property type="match status" value="1"/>
</dbReference>
<dbReference type="InterPro" id="IPR009614">
    <property type="entry name" value="YoeB_toxin"/>
</dbReference>
<proteinExistence type="inferred from homology"/>
<name>A0A1W2GYW5_9BACT</name>
<accession>A0A1W2GYW5</accession>
<gene>
    <name evidence="7" type="ORF">SAMN00777080_0274</name>
</gene>
<keyword evidence="8" id="KW-1185">Reference proteome</keyword>
<protein>
    <recommendedName>
        <fullName evidence="6">Putative mRNA interferase YoeB</fullName>
    </recommendedName>
</protein>
<dbReference type="InterPro" id="IPR035093">
    <property type="entry name" value="RelE/ParE_toxin_dom_sf"/>
</dbReference>
<dbReference type="NCBIfam" id="TIGR02116">
    <property type="entry name" value="toxin_Txe_YoeB"/>
    <property type="match status" value="1"/>
</dbReference>
<dbReference type="EMBL" id="LT838813">
    <property type="protein sequence ID" value="SMD41744.1"/>
    <property type="molecule type" value="Genomic_DNA"/>
</dbReference>
<evidence type="ECO:0000256" key="3">
    <source>
        <dbReference type="ARBA" id="ARBA00022722"/>
    </source>
</evidence>